<reference evidence="1 2" key="1">
    <citation type="submission" date="2019-03" db="EMBL/GenBank/DDBJ databases">
        <title>Genomic Encyclopedia of Type Strains, Phase III (KMG-III): the genomes of soil and plant-associated and newly described type strains.</title>
        <authorList>
            <person name="Whitman W."/>
        </authorList>
    </citation>
    <scope>NUCLEOTIDE SEQUENCE [LARGE SCALE GENOMIC DNA]</scope>
    <source>
        <strain evidence="1 2">CGMCC 1.12801</strain>
    </source>
</reference>
<proteinExistence type="predicted"/>
<accession>A0A4R7CR13</accession>
<gene>
    <name evidence="1" type="ORF">B0I21_11237</name>
</gene>
<dbReference type="RefSeq" id="WP_133641944.1">
    <property type="nucleotide sequence ID" value="NZ_SNZV01000012.1"/>
</dbReference>
<dbReference type="EMBL" id="SNZV01000012">
    <property type="protein sequence ID" value="TDS08422.1"/>
    <property type="molecule type" value="Genomic_DNA"/>
</dbReference>
<organism evidence="1 2">
    <name type="scientific">Sphingobacterium paludis</name>
    <dbReference type="NCBI Taxonomy" id="1476465"/>
    <lineage>
        <taxon>Bacteria</taxon>
        <taxon>Pseudomonadati</taxon>
        <taxon>Bacteroidota</taxon>
        <taxon>Sphingobacteriia</taxon>
        <taxon>Sphingobacteriales</taxon>
        <taxon>Sphingobacteriaceae</taxon>
        <taxon>Sphingobacterium</taxon>
    </lineage>
</organism>
<evidence type="ECO:0000313" key="1">
    <source>
        <dbReference type="EMBL" id="TDS08422.1"/>
    </source>
</evidence>
<evidence type="ECO:0000313" key="2">
    <source>
        <dbReference type="Proteomes" id="UP000294752"/>
    </source>
</evidence>
<dbReference type="OrthoDB" id="711190at2"/>
<comment type="caution">
    <text evidence="1">The sequence shown here is derived from an EMBL/GenBank/DDBJ whole genome shotgun (WGS) entry which is preliminary data.</text>
</comment>
<name>A0A4R7CR13_9SPHI</name>
<dbReference type="Proteomes" id="UP000294752">
    <property type="component" value="Unassembled WGS sequence"/>
</dbReference>
<keyword evidence="2" id="KW-1185">Reference proteome</keyword>
<dbReference type="AlphaFoldDB" id="A0A4R7CR13"/>
<sequence length="153" mass="17474">MIYIKPKELKKDMKECSPMTITTKLCFIVLCCLSLALSACSKAEQHENPYANLPEPELEKLANEKYGAIIALAQHVPCTDAKQWKMMDMQSVCGRNHLVYHQNADEAELRRLLRDYEAVIEIYAPLIAPRISCIAYQEPKGIACRDERPILTY</sequence>
<protein>
    <submittedName>
        <fullName evidence="1">Uncharacterized protein</fullName>
    </submittedName>
</protein>